<keyword evidence="7" id="KW-0627">Porphyrin biosynthesis</keyword>
<protein>
    <recommendedName>
        <fullName evidence="4">coproporphyrinogen oxidase</fullName>
        <ecNumber evidence="4">1.3.3.3</ecNumber>
    </recommendedName>
</protein>
<dbReference type="GO" id="GO:0006782">
    <property type="term" value="P:protoporphyrinogen IX biosynthetic process"/>
    <property type="evidence" value="ECO:0007669"/>
    <property type="project" value="TreeGrafter"/>
</dbReference>
<sequence length="297" mass="34348">MLENLKQNFVDHVRHLQNLITEEIKKIDPSIEIIEDNWKRKDFNDNDGGGGITRAFQGEVIENAGVNTSVVYGAIAPDFAKKIGSTNETMWATGISLIIHPRNPKVPTTHANFRMIQAGDKFWFGGGADLTPYYPHTEDFKYFHQVWADACKPYGNYEEFKVKCDNYFVNKHRENEMRGVGGIFFDHFNTGDTESDLAMVKDLSNYFIKSFFPIVEKRVNEDFTAEDEDFQLHRRGRYVEFNLLHDRGTMFGLQSNGRTDSILISLPGRVKYSYKYAPKDGSPHAEMMKYYYPMNWV</sequence>
<comment type="similarity">
    <text evidence="2">Belongs to the aerobic coproporphyrinogen-III oxidase family.</text>
</comment>
<evidence type="ECO:0000256" key="7">
    <source>
        <dbReference type="ARBA" id="ARBA00023244"/>
    </source>
</evidence>
<evidence type="ECO:0000313" key="9">
    <source>
        <dbReference type="Proteomes" id="UP000008963"/>
    </source>
</evidence>
<evidence type="ECO:0000256" key="2">
    <source>
        <dbReference type="ARBA" id="ARBA00010644"/>
    </source>
</evidence>
<dbReference type="PATRIC" id="fig|862908.3.peg.1173"/>
<comment type="pathway">
    <text evidence="1">Porphyrin-containing compound metabolism; protoporphyrin-IX biosynthesis; protoporphyrinogen-IX from coproporphyrinogen-III (O2 route): step 1/1.</text>
</comment>
<dbReference type="EMBL" id="FQ312005">
    <property type="protein sequence ID" value="CBW26108.1"/>
    <property type="molecule type" value="Genomic_DNA"/>
</dbReference>
<dbReference type="Proteomes" id="UP000008963">
    <property type="component" value="Chromosome"/>
</dbReference>
<keyword evidence="6" id="KW-0350">Heme biosynthesis</keyword>
<dbReference type="RefSeq" id="WP_014243892.1">
    <property type="nucleotide sequence ID" value="NC_016620.1"/>
</dbReference>
<dbReference type="PANTHER" id="PTHR10755">
    <property type="entry name" value="COPROPORPHYRINOGEN III OXIDASE, MITOCHONDRIAL"/>
    <property type="match status" value="1"/>
</dbReference>
<name>E1WZ11_HALMS</name>
<evidence type="ECO:0000313" key="8">
    <source>
        <dbReference type="EMBL" id="CBW26108.1"/>
    </source>
</evidence>
<dbReference type="EC" id="1.3.3.3" evidence="4"/>
<evidence type="ECO:0000256" key="6">
    <source>
        <dbReference type="ARBA" id="ARBA00023133"/>
    </source>
</evidence>
<accession>E1WZ11</accession>
<gene>
    <name evidence="8" type="primary">hemF</name>
    <name evidence="8" type="ordered locus">BMS_1232</name>
</gene>
<dbReference type="GO" id="GO:0005737">
    <property type="term" value="C:cytoplasm"/>
    <property type="evidence" value="ECO:0007669"/>
    <property type="project" value="TreeGrafter"/>
</dbReference>
<keyword evidence="5" id="KW-0560">Oxidoreductase</keyword>
<dbReference type="STRING" id="862908.BMS_1232"/>
<dbReference type="PRINTS" id="PR00073">
    <property type="entry name" value="COPRGNOXDASE"/>
</dbReference>
<dbReference type="PANTHER" id="PTHR10755:SF0">
    <property type="entry name" value="OXYGEN-DEPENDENT COPROPORPHYRINOGEN-III OXIDASE, MITOCHONDRIAL"/>
    <property type="match status" value="1"/>
</dbReference>
<dbReference type="InterPro" id="IPR036406">
    <property type="entry name" value="Coprogen_oxidase_aer_sf"/>
</dbReference>
<organism evidence="8 9">
    <name type="scientific">Halobacteriovorax marinus (strain ATCC BAA-682 / DSM 15412 / SJ)</name>
    <name type="common">Bacteriovorax marinus</name>
    <dbReference type="NCBI Taxonomy" id="862908"/>
    <lineage>
        <taxon>Bacteria</taxon>
        <taxon>Pseudomonadati</taxon>
        <taxon>Bdellovibrionota</taxon>
        <taxon>Bacteriovoracia</taxon>
        <taxon>Bacteriovoracales</taxon>
        <taxon>Halobacteriovoraceae</taxon>
        <taxon>Halobacteriovorax</taxon>
    </lineage>
</organism>
<dbReference type="Pfam" id="PF01218">
    <property type="entry name" value="Coprogen_oxidas"/>
    <property type="match status" value="1"/>
</dbReference>
<evidence type="ECO:0000256" key="4">
    <source>
        <dbReference type="ARBA" id="ARBA00012869"/>
    </source>
</evidence>
<reference evidence="9" key="1">
    <citation type="journal article" date="2013" name="ISME J.">
        <title>A small predatory core genome in the divergent marine Bacteriovorax marinus SJ and the terrestrial Bdellovibrio bacteriovorus.</title>
        <authorList>
            <person name="Crossman L.C."/>
            <person name="Chen H."/>
            <person name="Cerdeno-Tarraga A.M."/>
            <person name="Brooks K."/>
            <person name="Quail M.A."/>
            <person name="Pineiro S.A."/>
            <person name="Hobley L."/>
            <person name="Sockett R.E."/>
            <person name="Bentley S.D."/>
            <person name="Parkhill J."/>
            <person name="Williams H.N."/>
            <person name="Stine O.C."/>
        </authorList>
    </citation>
    <scope>NUCLEOTIDE SEQUENCE [LARGE SCALE GENOMIC DNA]</scope>
    <source>
        <strain evidence="9">ATCC BAA-682 / DSM 15412 / SJ</strain>
    </source>
</reference>
<dbReference type="OrthoDB" id="9777553at2"/>
<proteinExistence type="inferred from homology"/>
<dbReference type="NCBIfam" id="NF003727">
    <property type="entry name" value="PRK05330.1"/>
    <property type="match status" value="1"/>
</dbReference>
<dbReference type="AlphaFoldDB" id="E1WZ11"/>
<dbReference type="Gene3D" id="3.40.1500.10">
    <property type="entry name" value="Coproporphyrinogen III oxidase, aerobic"/>
    <property type="match status" value="1"/>
</dbReference>
<dbReference type="HOGENOM" id="CLU_026169_0_1_7"/>
<dbReference type="eggNOG" id="COG0408">
    <property type="taxonomic scope" value="Bacteria"/>
</dbReference>
<dbReference type="KEGG" id="bmx:BMS_1232"/>
<dbReference type="InterPro" id="IPR001260">
    <property type="entry name" value="Coprogen_oxidase_aer"/>
</dbReference>
<evidence type="ECO:0000256" key="3">
    <source>
        <dbReference type="ARBA" id="ARBA00011738"/>
    </source>
</evidence>
<dbReference type="PIRSF" id="PIRSF000166">
    <property type="entry name" value="Coproporphyri_ox"/>
    <property type="match status" value="1"/>
</dbReference>
<comment type="subunit">
    <text evidence="3">Homodimer.</text>
</comment>
<dbReference type="SUPFAM" id="SSF102886">
    <property type="entry name" value="Coproporphyrinogen III oxidase"/>
    <property type="match status" value="1"/>
</dbReference>
<evidence type="ECO:0000256" key="1">
    <source>
        <dbReference type="ARBA" id="ARBA00005168"/>
    </source>
</evidence>
<keyword evidence="9" id="KW-1185">Reference proteome</keyword>
<evidence type="ECO:0000256" key="5">
    <source>
        <dbReference type="ARBA" id="ARBA00023002"/>
    </source>
</evidence>
<dbReference type="GO" id="GO:0004109">
    <property type="term" value="F:coproporphyrinogen oxidase activity"/>
    <property type="evidence" value="ECO:0007669"/>
    <property type="project" value="UniProtKB-EC"/>
</dbReference>